<dbReference type="Proteomes" id="UP000076078">
    <property type="component" value="Unassembled WGS sequence"/>
</dbReference>
<evidence type="ECO:0008006" key="4">
    <source>
        <dbReference type="Google" id="ProtNLM"/>
    </source>
</evidence>
<dbReference type="NCBIfam" id="TIGR00251">
    <property type="entry name" value="DUF167 family protein"/>
    <property type="match status" value="1"/>
</dbReference>
<dbReference type="AlphaFoldDB" id="A0A151ZBH4"/>
<dbReference type="InterPro" id="IPR003746">
    <property type="entry name" value="DUF167"/>
</dbReference>
<dbReference type="Gene3D" id="3.30.1200.10">
    <property type="entry name" value="YggU-like"/>
    <property type="match status" value="1"/>
</dbReference>
<gene>
    <name evidence="2" type="ORF">DLAC_11713</name>
</gene>
<accession>A0A151ZBH4</accession>
<dbReference type="SUPFAM" id="SSF69786">
    <property type="entry name" value="YggU-like"/>
    <property type="match status" value="1"/>
</dbReference>
<evidence type="ECO:0000313" key="3">
    <source>
        <dbReference type="Proteomes" id="UP000076078"/>
    </source>
</evidence>
<dbReference type="Pfam" id="PF02594">
    <property type="entry name" value="DUF167"/>
    <property type="match status" value="1"/>
</dbReference>
<dbReference type="EMBL" id="LODT01000035">
    <property type="protein sequence ID" value="KYQ91288.1"/>
    <property type="molecule type" value="Genomic_DNA"/>
</dbReference>
<dbReference type="OrthoDB" id="244097at2759"/>
<dbReference type="InterPro" id="IPR036591">
    <property type="entry name" value="YggU-like_sf"/>
</dbReference>
<keyword evidence="3" id="KW-1185">Reference proteome</keyword>
<dbReference type="OMA" id="NKPTFLQ"/>
<dbReference type="InParanoid" id="A0A151ZBH4"/>
<evidence type="ECO:0000256" key="1">
    <source>
        <dbReference type="ARBA" id="ARBA00010364"/>
    </source>
</evidence>
<comment type="caution">
    <text evidence="2">The sequence shown here is derived from an EMBL/GenBank/DDBJ whole genome shotgun (WGS) entry which is preliminary data.</text>
</comment>
<comment type="similarity">
    <text evidence="1">Belongs to the UPF0235 family.</text>
</comment>
<name>A0A151ZBH4_TIELA</name>
<protein>
    <recommendedName>
        <fullName evidence="4">DUF167 domain-containing protein</fullName>
    </recommendedName>
</protein>
<dbReference type="SMART" id="SM01152">
    <property type="entry name" value="DUF167"/>
    <property type="match status" value="1"/>
</dbReference>
<sequence length="70" mass="7940">MIRYLSNKPTFLQFSSVDKMFKLSVNIHPNSKTSSIESFDDKNNEMSIKISEAPVDGKANKELIDFLSNV</sequence>
<dbReference type="STRING" id="361077.A0A151ZBH4"/>
<reference evidence="2 3" key="1">
    <citation type="submission" date="2015-12" db="EMBL/GenBank/DDBJ databases">
        <title>Dictyostelia acquired genes for synthesis and detection of signals that induce cell-type specialization by lateral gene transfer from prokaryotes.</title>
        <authorList>
            <person name="Gloeckner G."/>
            <person name="Schaap P."/>
        </authorList>
    </citation>
    <scope>NUCLEOTIDE SEQUENCE [LARGE SCALE GENOMIC DNA]</scope>
    <source>
        <strain evidence="2 3">TK</strain>
    </source>
</reference>
<organism evidence="2 3">
    <name type="scientific">Tieghemostelium lacteum</name>
    <name type="common">Slime mold</name>
    <name type="synonym">Dictyostelium lacteum</name>
    <dbReference type="NCBI Taxonomy" id="361077"/>
    <lineage>
        <taxon>Eukaryota</taxon>
        <taxon>Amoebozoa</taxon>
        <taxon>Evosea</taxon>
        <taxon>Eumycetozoa</taxon>
        <taxon>Dictyostelia</taxon>
        <taxon>Dictyosteliales</taxon>
        <taxon>Raperosteliaceae</taxon>
        <taxon>Tieghemostelium</taxon>
    </lineage>
</organism>
<proteinExistence type="inferred from homology"/>
<evidence type="ECO:0000313" key="2">
    <source>
        <dbReference type="EMBL" id="KYQ91288.1"/>
    </source>
</evidence>